<dbReference type="EC" id="6.3.5.4" evidence="3"/>
<proteinExistence type="inferred from homology"/>
<evidence type="ECO:0000256" key="7">
    <source>
        <dbReference type="ARBA" id="ARBA00048741"/>
    </source>
</evidence>
<reference evidence="10 11" key="1">
    <citation type="submission" date="2019-04" db="EMBL/GenBank/DDBJ databases">
        <title>Mesorhizobium composti sp. nov., isolated from compost.</title>
        <authorList>
            <person name="Lin S.-Y."/>
            <person name="Hameed A."/>
            <person name="Hsieh Y.-T."/>
            <person name="Young C.-C."/>
        </authorList>
    </citation>
    <scope>NUCLEOTIDE SEQUENCE [LARGE SCALE GENOMIC DNA]</scope>
    <source>
        <strain evidence="10 11">CC-YTH430</strain>
    </source>
</reference>
<organism evidence="10 11">
    <name type="scientific">Ollibium composti</name>
    <dbReference type="NCBI Taxonomy" id="2675109"/>
    <lineage>
        <taxon>Bacteria</taxon>
        <taxon>Pseudomonadati</taxon>
        <taxon>Pseudomonadota</taxon>
        <taxon>Alphaproteobacteria</taxon>
        <taxon>Hyphomicrobiales</taxon>
        <taxon>Phyllobacteriaceae</taxon>
        <taxon>Ollibium</taxon>
    </lineage>
</organism>
<evidence type="ECO:0000256" key="6">
    <source>
        <dbReference type="ARBA" id="ARBA00022962"/>
    </source>
</evidence>
<dbReference type="Proteomes" id="UP000306441">
    <property type="component" value="Unassembled WGS sequence"/>
</dbReference>
<name>A0ABY2Q2E6_9HYPH</name>
<dbReference type="CDD" id="cd01991">
    <property type="entry name" value="Asn_synthase_B_C"/>
    <property type="match status" value="1"/>
</dbReference>
<comment type="caution">
    <text evidence="10">The sequence shown here is derived from an EMBL/GenBank/DDBJ whole genome shotgun (WGS) entry which is preliminary data.</text>
</comment>
<dbReference type="NCBIfam" id="TIGR01536">
    <property type="entry name" value="asn_synth_AEB"/>
    <property type="match status" value="1"/>
</dbReference>
<evidence type="ECO:0000256" key="3">
    <source>
        <dbReference type="ARBA" id="ARBA00012737"/>
    </source>
</evidence>
<comment type="pathway">
    <text evidence="1">Amino-acid biosynthesis; L-asparagine biosynthesis; L-asparagine from L-aspartate (L-Gln route): step 1/1.</text>
</comment>
<evidence type="ECO:0000256" key="4">
    <source>
        <dbReference type="ARBA" id="ARBA00022741"/>
    </source>
</evidence>
<evidence type="ECO:0000256" key="8">
    <source>
        <dbReference type="SAM" id="MobiDB-lite"/>
    </source>
</evidence>
<dbReference type="RefSeq" id="WP_136359865.1">
    <property type="nucleotide sequence ID" value="NZ_SSNY01000013.1"/>
</dbReference>
<dbReference type="PANTHER" id="PTHR43284">
    <property type="entry name" value="ASPARAGINE SYNTHETASE (GLUTAMINE-HYDROLYZING)"/>
    <property type="match status" value="1"/>
</dbReference>
<keyword evidence="4" id="KW-0547">Nucleotide-binding</keyword>
<dbReference type="SUPFAM" id="SSF56235">
    <property type="entry name" value="N-terminal nucleophile aminohydrolases (Ntn hydrolases)"/>
    <property type="match status" value="1"/>
</dbReference>
<dbReference type="Gene3D" id="3.40.50.620">
    <property type="entry name" value="HUPs"/>
    <property type="match status" value="2"/>
</dbReference>
<accession>A0ABY2Q2E6</accession>
<keyword evidence="10" id="KW-0436">Ligase</keyword>
<evidence type="ECO:0000256" key="2">
    <source>
        <dbReference type="ARBA" id="ARBA00005752"/>
    </source>
</evidence>
<evidence type="ECO:0000256" key="5">
    <source>
        <dbReference type="ARBA" id="ARBA00022840"/>
    </source>
</evidence>
<dbReference type="Pfam" id="PF00733">
    <property type="entry name" value="Asn_synthase"/>
    <property type="match status" value="1"/>
</dbReference>
<keyword evidence="5" id="KW-0067">ATP-binding</keyword>
<keyword evidence="11" id="KW-1185">Reference proteome</keyword>
<comment type="similarity">
    <text evidence="2">Belongs to the asparagine synthetase family.</text>
</comment>
<dbReference type="InterPro" id="IPR017932">
    <property type="entry name" value="GATase_2_dom"/>
</dbReference>
<dbReference type="InterPro" id="IPR014729">
    <property type="entry name" value="Rossmann-like_a/b/a_fold"/>
</dbReference>
<dbReference type="InterPro" id="IPR006426">
    <property type="entry name" value="Asn_synth_AEB"/>
</dbReference>
<dbReference type="SUPFAM" id="SSF52402">
    <property type="entry name" value="Adenine nucleotide alpha hydrolases-like"/>
    <property type="match status" value="1"/>
</dbReference>
<keyword evidence="6" id="KW-0315">Glutamine amidotransferase</keyword>
<dbReference type="PIRSF" id="PIRSF001589">
    <property type="entry name" value="Asn_synthetase_glu-h"/>
    <property type="match status" value="1"/>
</dbReference>
<sequence length="645" mass="71056">MCGFVGYFGPVRDAEPLLESMTAAIAHRGPDARGFFVSPEAGLGHARLSIVGLEDGHQPMTDETGGLTLAFNGEIFNYAELREDLRARGRRFRTEGDTEVILHLYDEMGEDCLSLLNGDFAFALWDGRRRRMMLARDRMGVRPLFHASSGGTLYFASEIKALLRVPGISARIDPISLDQIFTLWAPLAPRTAFADIQELEPGCFMSLERGRTAARRYWSLDFPPCDAPAPVADETEAAAEIKALLADAVRLRLRADVPVGAYLSGGLDSSLVSALAAGMAPRKLDTFSVTFDSAEHDESAFQAQMAAALGTRHHTVACGPGDIARDFPEVIRFAERPILRTAPAPLFRLSGLVREAGLKVVLTGEGADEVFAGYDIFKEARVRRFCARQPGSNIRAHLFRKLYPYLPGLKKQSAQYLAAFFGAGDTAPDDPLYSHRPRFRTTAAAKLFFSDDLRSALKGYDAAEEMAARLPPAFAAWHPLHQAQYLESRFLLPGYILSSQGDRMAMAHGVEGRFPFLDHRLIELAARLPPETKLKGLREKHILREAAAGLLPPAIGQRPKQPYRAPESRSFTGPGEHEYVRECLSERSIAEGGLFNPTSVARLHAKCRAQPVTGYRDNTAFVGILSTQLWQRTFARQGRSIDRAA</sequence>
<feature type="region of interest" description="Disordered" evidence="8">
    <location>
        <begin position="554"/>
        <end position="573"/>
    </location>
</feature>
<gene>
    <name evidence="10" type="primary">asnB</name>
    <name evidence="10" type="ORF">E6C48_19580</name>
</gene>
<dbReference type="InterPro" id="IPR033738">
    <property type="entry name" value="AsnB_N"/>
</dbReference>
<protein>
    <recommendedName>
        <fullName evidence="3">asparagine synthase (glutamine-hydrolyzing)</fullName>
        <ecNumber evidence="3">6.3.5.4</ecNumber>
    </recommendedName>
</protein>
<evidence type="ECO:0000256" key="1">
    <source>
        <dbReference type="ARBA" id="ARBA00005187"/>
    </source>
</evidence>
<dbReference type="PROSITE" id="PS51278">
    <property type="entry name" value="GATASE_TYPE_2"/>
    <property type="match status" value="1"/>
</dbReference>
<feature type="domain" description="Glutamine amidotransferase type-2" evidence="9">
    <location>
        <begin position="2"/>
        <end position="210"/>
    </location>
</feature>
<evidence type="ECO:0000313" key="11">
    <source>
        <dbReference type="Proteomes" id="UP000306441"/>
    </source>
</evidence>
<dbReference type="InterPro" id="IPR029055">
    <property type="entry name" value="Ntn_hydrolases_N"/>
</dbReference>
<dbReference type="EMBL" id="SSNY01000013">
    <property type="protein sequence ID" value="THF55093.1"/>
    <property type="molecule type" value="Genomic_DNA"/>
</dbReference>
<dbReference type="GO" id="GO:0004066">
    <property type="term" value="F:asparagine synthase (glutamine-hydrolyzing) activity"/>
    <property type="evidence" value="ECO:0007669"/>
    <property type="project" value="UniProtKB-EC"/>
</dbReference>
<dbReference type="InterPro" id="IPR051786">
    <property type="entry name" value="ASN_synthetase/amidase"/>
</dbReference>
<dbReference type="Gene3D" id="3.60.20.10">
    <property type="entry name" value="Glutamine Phosphoribosylpyrophosphate, subunit 1, domain 1"/>
    <property type="match status" value="1"/>
</dbReference>
<dbReference type="Pfam" id="PF13537">
    <property type="entry name" value="GATase_7"/>
    <property type="match status" value="1"/>
</dbReference>
<dbReference type="PANTHER" id="PTHR43284:SF1">
    <property type="entry name" value="ASPARAGINE SYNTHETASE"/>
    <property type="match status" value="1"/>
</dbReference>
<evidence type="ECO:0000313" key="10">
    <source>
        <dbReference type="EMBL" id="THF55093.1"/>
    </source>
</evidence>
<dbReference type="CDD" id="cd00712">
    <property type="entry name" value="AsnB"/>
    <property type="match status" value="1"/>
</dbReference>
<evidence type="ECO:0000259" key="9">
    <source>
        <dbReference type="PROSITE" id="PS51278"/>
    </source>
</evidence>
<dbReference type="InterPro" id="IPR001962">
    <property type="entry name" value="Asn_synthase"/>
</dbReference>
<comment type="catalytic activity">
    <reaction evidence="7">
        <text>L-aspartate + L-glutamine + ATP + H2O = L-asparagine + L-glutamate + AMP + diphosphate + H(+)</text>
        <dbReference type="Rhea" id="RHEA:12228"/>
        <dbReference type="ChEBI" id="CHEBI:15377"/>
        <dbReference type="ChEBI" id="CHEBI:15378"/>
        <dbReference type="ChEBI" id="CHEBI:29985"/>
        <dbReference type="ChEBI" id="CHEBI:29991"/>
        <dbReference type="ChEBI" id="CHEBI:30616"/>
        <dbReference type="ChEBI" id="CHEBI:33019"/>
        <dbReference type="ChEBI" id="CHEBI:58048"/>
        <dbReference type="ChEBI" id="CHEBI:58359"/>
        <dbReference type="ChEBI" id="CHEBI:456215"/>
        <dbReference type="EC" id="6.3.5.4"/>
    </reaction>
</comment>